<proteinExistence type="predicted"/>
<dbReference type="Proteomes" id="UP001595912">
    <property type="component" value="Unassembled WGS sequence"/>
</dbReference>
<sequence>MEIAAMAVSQPEPAEERITRLLDSIQQKQLKVLESSFRDAIEEFLPKRRRRLVGHLEKKLVAPKPAPPPGPAKLPNPATAFRRIAVDSSGPPVPAVRWAKRPVTQAEVDDRMADLEEALDELSEKHIFQWQTLYRDWLSEDFDWFLDALASYVRYPQVLEKIHDALAAHSAEIFEKGRRHQISQGETGQYAIDKSLKGLQSFLDLPIEFYSARLPTAMDTKQATRLRSLTSSMLSAILTGYSQVDFGVYTGGGVLARYPRSWAHTLAFLTPDDLDALLERTEHNDFVRGLMFYLTPLVEAIESLGDGREHMPLPALSQLRSDAGLMNIWLRPSALSPYPQLIELECYLGERYVRQPDLLEAARRGVTVAVVPISAGSARAAQNDPRLRQTVVYAEADLSKVPSTRDAIKAPLGDRAYHQGTASSRRQPLGHNVARAFPRDNPNLLPYYIVHRQTVRDLFRTFESRSGVRLWCSVRRSGKTTAGARLDADATTGQVSVVKQTCDTTGETPNDNMFYKRVQAALTEGNWLPETFFRDLVRRSGDGQAISDRTVFVLDEYETLFGALSAALRRDNDLRYFVVQPLLNQMVEFSRENLIIFLGQQPNAHYILMDQNQLSPYVQQDSFPLFDHKQGEPREEFAQLIRKILVNPVNPDASFVDAVYGETAGHPYLTVSILSGLVDWLIDEKRPVNRLELTREDFEQFASTRLRPGAVSLNRDYGIFHEAAREALSEAGRQRSLWLHQVYAVLRAVARSSPETLRCTRSDFDEIAAGVSDGIDAGRLLATSSDSNFLAYDDQYVWPRIRLLGRIAAVSTGGLG</sequence>
<protein>
    <submittedName>
        <fullName evidence="1">Uncharacterized protein</fullName>
    </submittedName>
</protein>
<accession>A0ABV9WDM3</accession>
<dbReference type="RefSeq" id="WP_380126039.1">
    <property type="nucleotide sequence ID" value="NZ_JBHSIU010000071.1"/>
</dbReference>
<dbReference type="EMBL" id="JBHSIU010000071">
    <property type="protein sequence ID" value="MFC5005403.1"/>
    <property type="molecule type" value="Genomic_DNA"/>
</dbReference>
<reference evidence="2" key="1">
    <citation type="journal article" date="2019" name="Int. J. Syst. Evol. Microbiol.">
        <title>The Global Catalogue of Microorganisms (GCM) 10K type strain sequencing project: providing services to taxonomists for standard genome sequencing and annotation.</title>
        <authorList>
            <consortium name="The Broad Institute Genomics Platform"/>
            <consortium name="The Broad Institute Genome Sequencing Center for Infectious Disease"/>
            <person name="Wu L."/>
            <person name="Ma J."/>
        </authorList>
    </citation>
    <scope>NUCLEOTIDE SEQUENCE [LARGE SCALE GENOMIC DNA]</scope>
    <source>
        <strain evidence="2">CGMCC 4.7152</strain>
    </source>
</reference>
<keyword evidence="2" id="KW-1185">Reference proteome</keyword>
<comment type="caution">
    <text evidence="1">The sequence shown here is derived from an EMBL/GenBank/DDBJ whole genome shotgun (WGS) entry which is preliminary data.</text>
</comment>
<gene>
    <name evidence="1" type="ORF">ACFPIJ_47175</name>
</gene>
<evidence type="ECO:0000313" key="2">
    <source>
        <dbReference type="Proteomes" id="UP001595912"/>
    </source>
</evidence>
<organism evidence="1 2">
    <name type="scientific">Dactylosporangium cerinum</name>
    <dbReference type="NCBI Taxonomy" id="1434730"/>
    <lineage>
        <taxon>Bacteria</taxon>
        <taxon>Bacillati</taxon>
        <taxon>Actinomycetota</taxon>
        <taxon>Actinomycetes</taxon>
        <taxon>Micromonosporales</taxon>
        <taxon>Micromonosporaceae</taxon>
        <taxon>Dactylosporangium</taxon>
    </lineage>
</organism>
<name>A0ABV9WDM3_9ACTN</name>
<evidence type="ECO:0000313" key="1">
    <source>
        <dbReference type="EMBL" id="MFC5005403.1"/>
    </source>
</evidence>